<feature type="transmembrane region" description="Helical" evidence="5">
    <location>
        <begin position="121"/>
        <end position="147"/>
    </location>
</feature>
<dbReference type="InterPro" id="IPR007269">
    <property type="entry name" value="ICMT_MeTrfase"/>
</dbReference>
<dbReference type="PANTHER" id="PTHR43847:SF1">
    <property type="entry name" value="BLL3993 PROTEIN"/>
    <property type="match status" value="1"/>
</dbReference>
<evidence type="ECO:0000256" key="4">
    <source>
        <dbReference type="ARBA" id="ARBA00023136"/>
    </source>
</evidence>
<dbReference type="GO" id="GO:0016020">
    <property type="term" value="C:membrane"/>
    <property type="evidence" value="ECO:0007669"/>
    <property type="project" value="UniProtKB-SubCell"/>
</dbReference>
<keyword evidence="3 5" id="KW-1133">Transmembrane helix</keyword>
<accession>A0A327YEH7</accession>
<dbReference type="InterPro" id="IPR052527">
    <property type="entry name" value="Metal_cation-efflux_comp"/>
</dbReference>
<evidence type="ECO:0000313" key="6">
    <source>
        <dbReference type="EMBL" id="RAK18476.1"/>
    </source>
</evidence>
<keyword evidence="6" id="KW-0489">Methyltransferase</keyword>
<name>A0A327YEH7_9BACL</name>
<dbReference type="PANTHER" id="PTHR43847">
    <property type="entry name" value="BLL3993 PROTEIN"/>
    <property type="match status" value="1"/>
</dbReference>
<evidence type="ECO:0000256" key="3">
    <source>
        <dbReference type="ARBA" id="ARBA00022989"/>
    </source>
</evidence>
<dbReference type="Proteomes" id="UP000248555">
    <property type="component" value="Unassembled WGS sequence"/>
</dbReference>
<protein>
    <submittedName>
        <fullName evidence="6">Methyltransferase</fullName>
    </submittedName>
</protein>
<evidence type="ECO:0000256" key="1">
    <source>
        <dbReference type="ARBA" id="ARBA00004141"/>
    </source>
</evidence>
<keyword evidence="4 5" id="KW-0472">Membrane</keyword>
<organism evidence="6 7">
    <name type="scientific">Paranoxybacillus vitaminiphilus</name>
    <dbReference type="NCBI Taxonomy" id="581036"/>
    <lineage>
        <taxon>Bacteria</taxon>
        <taxon>Bacillati</taxon>
        <taxon>Bacillota</taxon>
        <taxon>Bacilli</taxon>
        <taxon>Bacillales</taxon>
        <taxon>Anoxybacillaceae</taxon>
        <taxon>Paranoxybacillus</taxon>
    </lineage>
</organism>
<comment type="subcellular location">
    <subcellularLocation>
        <location evidence="1">Membrane</location>
        <topology evidence="1">Multi-pass membrane protein</topology>
    </subcellularLocation>
</comment>
<keyword evidence="2 5" id="KW-0812">Transmembrane</keyword>
<evidence type="ECO:0000256" key="5">
    <source>
        <dbReference type="SAM" id="Phobius"/>
    </source>
</evidence>
<evidence type="ECO:0000313" key="7">
    <source>
        <dbReference type="Proteomes" id="UP000248555"/>
    </source>
</evidence>
<dbReference type="OrthoDB" id="7203053at2"/>
<proteinExistence type="predicted"/>
<dbReference type="Gene3D" id="1.20.120.1630">
    <property type="match status" value="1"/>
</dbReference>
<comment type="caution">
    <text evidence="6">The sequence shown here is derived from an EMBL/GenBank/DDBJ whole genome shotgun (WGS) entry which is preliminary data.</text>
</comment>
<keyword evidence="6" id="KW-0808">Transferase</keyword>
<dbReference type="EMBL" id="QLMH01000010">
    <property type="protein sequence ID" value="RAK18476.1"/>
    <property type="molecule type" value="Genomic_DNA"/>
</dbReference>
<dbReference type="GO" id="GO:0004671">
    <property type="term" value="F:protein C-terminal S-isoprenylcysteine carboxyl O-methyltransferase activity"/>
    <property type="evidence" value="ECO:0007669"/>
    <property type="project" value="InterPro"/>
</dbReference>
<feature type="transmembrane region" description="Helical" evidence="5">
    <location>
        <begin position="69"/>
        <end position="89"/>
    </location>
</feature>
<dbReference type="GO" id="GO:0032259">
    <property type="term" value="P:methylation"/>
    <property type="evidence" value="ECO:0007669"/>
    <property type="project" value="UniProtKB-KW"/>
</dbReference>
<dbReference type="AlphaFoldDB" id="A0A327YEH7"/>
<gene>
    <name evidence="6" type="ORF">B0I26_110108</name>
</gene>
<keyword evidence="7" id="KW-1185">Reference proteome</keyword>
<feature type="transmembrane region" description="Helical" evidence="5">
    <location>
        <begin position="40"/>
        <end position="57"/>
    </location>
</feature>
<reference evidence="6 7" key="1">
    <citation type="submission" date="2018-06" db="EMBL/GenBank/DDBJ databases">
        <title>Genomic Encyclopedia of Type Strains, Phase III (KMG-III): the genomes of soil and plant-associated and newly described type strains.</title>
        <authorList>
            <person name="Whitman W."/>
        </authorList>
    </citation>
    <scope>NUCLEOTIDE SEQUENCE [LARGE SCALE GENOMIC DNA]</scope>
    <source>
        <strain evidence="6 7">CGMCC 1.8979</strain>
    </source>
</reference>
<dbReference type="RefSeq" id="WP_111645706.1">
    <property type="nucleotide sequence ID" value="NZ_QLMH01000010.1"/>
</dbReference>
<evidence type="ECO:0000256" key="2">
    <source>
        <dbReference type="ARBA" id="ARBA00022692"/>
    </source>
</evidence>
<dbReference type="Pfam" id="PF04140">
    <property type="entry name" value="ICMT"/>
    <property type="match status" value="1"/>
</dbReference>
<sequence>MVFYAFFLFIIVERLSELVIAKKNEHWLKEKGAKEFGKDHYKYIVLLHVLFLLSFWLEATLQGAEISPFWPVILCGFFITQLLRVWTILSLGRFWNTKILVLPNAKVVAKGPYRWLRHPNYVIVAFEFVLIPLLFQAYWTAVIFSLLNIIVLSVRISVEEQALCIMTNYKSEFHQRNRFFPVRPIK</sequence>